<keyword evidence="2" id="KW-1185">Reference proteome</keyword>
<gene>
    <name evidence="1" type="ORF">SNE40_002875</name>
</gene>
<organism evidence="1 2">
    <name type="scientific">Patella caerulea</name>
    <name type="common">Rayed Mediterranean limpet</name>
    <dbReference type="NCBI Taxonomy" id="87958"/>
    <lineage>
        <taxon>Eukaryota</taxon>
        <taxon>Metazoa</taxon>
        <taxon>Spiralia</taxon>
        <taxon>Lophotrochozoa</taxon>
        <taxon>Mollusca</taxon>
        <taxon>Gastropoda</taxon>
        <taxon>Patellogastropoda</taxon>
        <taxon>Patelloidea</taxon>
        <taxon>Patellidae</taxon>
        <taxon>Patella</taxon>
    </lineage>
</organism>
<dbReference type="AlphaFoldDB" id="A0AAN8Q0A7"/>
<evidence type="ECO:0000313" key="1">
    <source>
        <dbReference type="EMBL" id="KAK6191134.1"/>
    </source>
</evidence>
<name>A0AAN8Q0A7_PATCE</name>
<protein>
    <submittedName>
        <fullName evidence="1">Uncharacterized protein</fullName>
    </submittedName>
</protein>
<dbReference type="Proteomes" id="UP001347796">
    <property type="component" value="Unassembled WGS sequence"/>
</dbReference>
<reference evidence="1 2" key="1">
    <citation type="submission" date="2024-01" db="EMBL/GenBank/DDBJ databases">
        <title>The genome of the rayed Mediterranean limpet Patella caerulea (Linnaeus, 1758).</title>
        <authorList>
            <person name="Anh-Thu Weber A."/>
            <person name="Halstead-Nussloch G."/>
        </authorList>
    </citation>
    <scope>NUCLEOTIDE SEQUENCE [LARGE SCALE GENOMIC DNA]</scope>
    <source>
        <strain evidence="1">AATW-2023a</strain>
        <tissue evidence="1">Whole specimen</tissue>
    </source>
</reference>
<comment type="caution">
    <text evidence="1">The sequence shown here is derived from an EMBL/GenBank/DDBJ whole genome shotgun (WGS) entry which is preliminary data.</text>
</comment>
<sequence>MMSNINITKESLNELLSDNPSLLELNLKYCHLVCISENTDSSSLFNYKIVKEFCISGDNRKNEINKTYKQLEIQKIVNVEKALNVYNKIKHTVITKLNEAYIKRFESFDTDIFVAMGFIDPARWNMSEKDKFKSYGVNEIELLSIHFDKTLKVQGYNVQKCLSEWKCFKVEVKAKYLGKKCIDLFQYFFLH</sequence>
<accession>A0AAN8Q0A7</accession>
<dbReference type="EMBL" id="JAZGQO010000002">
    <property type="protein sequence ID" value="KAK6191134.1"/>
    <property type="molecule type" value="Genomic_DNA"/>
</dbReference>
<proteinExistence type="predicted"/>
<evidence type="ECO:0000313" key="2">
    <source>
        <dbReference type="Proteomes" id="UP001347796"/>
    </source>
</evidence>